<sequence>MSIRPSHFENAQSKPQTLKSCSIRHFGRKKTHYPVNDLCSSHVALLFFFFLFPFHNIFSLLLLFTFCLSFFLPLLSIRTHAIQTGRGFKVCVMMTASTTATAPTTAPLPGDFTAYFTIPISPKVIFFYNWLIVRASLPFSAAHANLRGLL</sequence>
<keyword evidence="1" id="KW-0472">Membrane</keyword>
<name>A0A9P0YPV6_CUSEU</name>
<comment type="caution">
    <text evidence="2">The sequence shown here is derived from an EMBL/GenBank/DDBJ whole genome shotgun (WGS) entry which is preliminary data.</text>
</comment>
<gene>
    <name evidence="2" type="ORF">CEURO_LOCUS3884</name>
</gene>
<accession>A0A9P0YPV6</accession>
<keyword evidence="3" id="KW-1185">Reference proteome</keyword>
<evidence type="ECO:0000313" key="3">
    <source>
        <dbReference type="Proteomes" id="UP001152484"/>
    </source>
</evidence>
<dbReference type="Proteomes" id="UP001152484">
    <property type="component" value="Unassembled WGS sequence"/>
</dbReference>
<keyword evidence="1" id="KW-0812">Transmembrane</keyword>
<proteinExistence type="predicted"/>
<keyword evidence="1" id="KW-1133">Transmembrane helix</keyword>
<protein>
    <submittedName>
        <fullName evidence="2">Uncharacterized protein</fullName>
    </submittedName>
</protein>
<reference evidence="2" key="1">
    <citation type="submission" date="2022-07" db="EMBL/GenBank/DDBJ databases">
        <authorList>
            <person name="Macas J."/>
            <person name="Novak P."/>
            <person name="Neumann P."/>
        </authorList>
    </citation>
    <scope>NUCLEOTIDE SEQUENCE</scope>
</reference>
<evidence type="ECO:0000256" key="1">
    <source>
        <dbReference type="SAM" id="Phobius"/>
    </source>
</evidence>
<dbReference type="AlphaFoldDB" id="A0A9P0YPV6"/>
<organism evidence="2 3">
    <name type="scientific">Cuscuta europaea</name>
    <name type="common">European dodder</name>
    <dbReference type="NCBI Taxonomy" id="41803"/>
    <lineage>
        <taxon>Eukaryota</taxon>
        <taxon>Viridiplantae</taxon>
        <taxon>Streptophyta</taxon>
        <taxon>Embryophyta</taxon>
        <taxon>Tracheophyta</taxon>
        <taxon>Spermatophyta</taxon>
        <taxon>Magnoliopsida</taxon>
        <taxon>eudicotyledons</taxon>
        <taxon>Gunneridae</taxon>
        <taxon>Pentapetalae</taxon>
        <taxon>asterids</taxon>
        <taxon>lamiids</taxon>
        <taxon>Solanales</taxon>
        <taxon>Convolvulaceae</taxon>
        <taxon>Cuscuteae</taxon>
        <taxon>Cuscuta</taxon>
        <taxon>Cuscuta subgen. Cuscuta</taxon>
    </lineage>
</organism>
<evidence type="ECO:0000313" key="2">
    <source>
        <dbReference type="EMBL" id="CAH9071057.1"/>
    </source>
</evidence>
<dbReference type="EMBL" id="CAMAPE010000006">
    <property type="protein sequence ID" value="CAH9071057.1"/>
    <property type="molecule type" value="Genomic_DNA"/>
</dbReference>
<feature type="transmembrane region" description="Helical" evidence="1">
    <location>
        <begin position="57"/>
        <end position="77"/>
    </location>
</feature>